<protein>
    <recommendedName>
        <fullName evidence="6">S-adenosyl-L-methionine-dependent methyltransferase</fullName>
        <ecNumber evidence="6">2.1.1.-</ecNumber>
    </recommendedName>
</protein>
<dbReference type="SUPFAM" id="SSF53335">
    <property type="entry name" value="S-adenosyl-L-methionine-dependent methyltransferases"/>
    <property type="match status" value="1"/>
</dbReference>
<keyword evidence="5 6" id="KW-0949">S-adenosyl-L-methionine</keyword>
<comment type="caution">
    <text evidence="7">The sequence shown here is derived from an EMBL/GenBank/DDBJ whole genome shotgun (WGS) entry which is preliminary data.</text>
</comment>
<dbReference type="Gene3D" id="3.40.50.150">
    <property type="entry name" value="Vaccinia Virus protein VP39"/>
    <property type="match status" value="1"/>
</dbReference>
<evidence type="ECO:0000313" key="7">
    <source>
        <dbReference type="EMBL" id="MCT2589321.1"/>
    </source>
</evidence>
<proteinExistence type="inferred from homology"/>
<keyword evidence="4 7" id="KW-0808">Transferase</keyword>
<dbReference type="Pfam" id="PF04072">
    <property type="entry name" value="LCM"/>
    <property type="match status" value="1"/>
</dbReference>
<dbReference type="InterPro" id="IPR011610">
    <property type="entry name" value="SAM_mthyl_Trfase_ML2640-like"/>
</dbReference>
<dbReference type="NCBIfam" id="TIGR00027">
    <property type="entry name" value="mthyl_TIGR00027"/>
    <property type="match status" value="1"/>
</dbReference>
<dbReference type="GO" id="GO:0032259">
    <property type="term" value="P:methylation"/>
    <property type="evidence" value="ECO:0007669"/>
    <property type="project" value="UniProtKB-KW"/>
</dbReference>
<dbReference type="PANTHER" id="PTHR43619:SF2">
    <property type="entry name" value="S-ADENOSYL-L-METHIONINE-DEPENDENT METHYLTRANSFERASES SUPERFAMILY PROTEIN"/>
    <property type="match status" value="1"/>
</dbReference>
<evidence type="ECO:0000256" key="3">
    <source>
        <dbReference type="ARBA" id="ARBA00022603"/>
    </source>
</evidence>
<evidence type="ECO:0000256" key="4">
    <source>
        <dbReference type="ARBA" id="ARBA00022679"/>
    </source>
</evidence>
<dbReference type="RefSeq" id="WP_260216299.1">
    <property type="nucleotide sequence ID" value="NZ_JAJAGO010000002.1"/>
</dbReference>
<dbReference type="PANTHER" id="PTHR43619">
    <property type="entry name" value="S-ADENOSYL-L-METHIONINE-DEPENDENT METHYLTRANSFERASE YKTD-RELATED"/>
    <property type="match status" value="1"/>
</dbReference>
<keyword evidence="3 6" id="KW-0489">Methyltransferase</keyword>
<organism evidence="7 8">
    <name type="scientific">Streptomyces gossypii</name>
    <dbReference type="NCBI Taxonomy" id="2883101"/>
    <lineage>
        <taxon>Bacteria</taxon>
        <taxon>Bacillati</taxon>
        <taxon>Actinomycetota</taxon>
        <taxon>Actinomycetes</taxon>
        <taxon>Kitasatosporales</taxon>
        <taxon>Streptomycetaceae</taxon>
        <taxon>Streptomyces</taxon>
    </lineage>
</organism>
<evidence type="ECO:0000256" key="6">
    <source>
        <dbReference type="RuleBase" id="RU362030"/>
    </source>
</evidence>
<evidence type="ECO:0000256" key="5">
    <source>
        <dbReference type="ARBA" id="ARBA00022691"/>
    </source>
</evidence>
<comment type="similarity">
    <text evidence="2 6">Belongs to the UPF0677 family.</text>
</comment>
<gene>
    <name evidence="7" type="ORF">LHJ74_05125</name>
</gene>
<evidence type="ECO:0000313" key="8">
    <source>
        <dbReference type="Proteomes" id="UP001156389"/>
    </source>
</evidence>
<name>A0ABT2JNC3_9ACTN</name>
<accession>A0ABT2JNC3</accession>
<dbReference type="InterPro" id="IPR029063">
    <property type="entry name" value="SAM-dependent_MTases_sf"/>
</dbReference>
<dbReference type="InterPro" id="IPR007213">
    <property type="entry name" value="Ppm1/Ppm2/Tcmp"/>
</dbReference>
<dbReference type="Proteomes" id="UP001156389">
    <property type="component" value="Unassembled WGS sequence"/>
</dbReference>
<dbReference type="EC" id="2.1.1.-" evidence="6"/>
<reference evidence="7 8" key="1">
    <citation type="submission" date="2021-10" db="EMBL/GenBank/DDBJ databases">
        <title>Streptomyces gossypii sp. nov., isolated from soil collected from cotton field.</title>
        <authorList>
            <person name="Ge X."/>
            <person name="Chen X."/>
            <person name="Liu W."/>
        </authorList>
    </citation>
    <scope>NUCLEOTIDE SEQUENCE [LARGE SCALE GENOMIC DNA]</scope>
    <source>
        <strain evidence="7 8">N2-109</strain>
    </source>
</reference>
<evidence type="ECO:0000256" key="2">
    <source>
        <dbReference type="ARBA" id="ARBA00008138"/>
    </source>
</evidence>
<sequence length="286" mass="31995">MIETLDAVERTSLLTAALRAAETRRPDRIYEDPYAAMLCGDVGPSLLAEMRAAIAPPSGTPRTLPSSPDYNAIRTRLFDDFLQEAARTEGMHQIVLAPAGMDSRAYRLDWPDGLRYFEIDRPAVLGYKQDRLADVTPRVDHRTVPVDLTSPTWEEDLLAAGYDPKAPSTWLLEGLLYYLTEADTHHVLRRVAAITAPGSRIAADMVNSAALTLTYLRPVLDLFSRWGCPWLFGTDEPEALFDRFGFSAEAVQPGQPGADFGRWPDPVPPAHERDVRRVFFVRGERR</sequence>
<dbReference type="GO" id="GO:0008168">
    <property type="term" value="F:methyltransferase activity"/>
    <property type="evidence" value="ECO:0007669"/>
    <property type="project" value="UniProtKB-KW"/>
</dbReference>
<keyword evidence="8" id="KW-1185">Reference proteome</keyword>
<comment type="function">
    <text evidence="1 6">Exhibits S-adenosyl-L-methionine-dependent methyltransferase activity.</text>
</comment>
<evidence type="ECO:0000256" key="1">
    <source>
        <dbReference type="ARBA" id="ARBA00003907"/>
    </source>
</evidence>
<dbReference type="EMBL" id="JAJAGO010000002">
    <property type="protein sequence ID" value="MCT2589321.1"/>
    <property type="molecule type" value="Genomic_DNA"/>
</dbReference>